<evidence type="ECO:0000313" key="2">
    <source>
        <dbReference type="EMBL" id="KAG1789644.1"/>
    </source>
</evidence>
<feature type="compositionally biased region" description="Low complexity" evidence="1">
    <location>
        <begin position="68"/>
        <end position="79"/>
    </location>
</feature>
<feature type="compositionally biased region" description="Basic and acidic residues" evidence="1">
    <location>
        <begin position="41"/>
        <end position="52"/>
    </location>
</feature>
<protein>
    <submittedName>
        <fullName evidence="3">Uncharacterized protein</fullName>
    </submittedName>
</protein>
<sequence length="116" mass="12942">MSLLPADQNLPLDSEPAAHRVPDPPGALSTSSARRTAALRELAKRARVDESNNHAVGRRKCARNSEPSTSNVNKNNNTDNDFEMDDNLSYYSTMMIKTTLRSQMHLSIDLPQCRMN</sequence>
<name>A0A9P7AHM6_9AGAM</name>
<evidence type="ECO:0000313" key="4">
    <source>
        <dbReference type="Proteomes" id="UP000719766"/>
    </source>
</evidence>
<organism evidence="3 4">
    <name type="scientific">Suillus plorans</name>
    <dbReference type="NCBI Taxonomy" id="116603"/>
    <lineage>
        <taxon>Eukaryota</taxon>
        <taxon>Fungi</taxon>
        <taxon>Dikarya</taxon>
        <taxon>Basidiomycota</taxon>
        <taxon>Agaricomycotina</taxon>
        <taxon>Agaricomycetes</taxon>
        <taxon>Agaricomycetidae</taxon>
        <taxon>Boletales</taxon>
        <taxon>Suillineae</taxon>
        <taxon>Suillaceae</taxon>
        <taxon>Suillus</taxon>
    </lineage>
</organism>
<dbReference type="OrthoDB" id="2687594at2759"/>
<feature type="region of interest" description="Disordered" evidence="1">
    <location>
        <begin position="1"/>
        <end position="83"/>
    </location>
</feature>
<reference evidence="3" key="1">
    <citation type="journal article" date="2020" name="New Phytol.">
        <title>Comparative genomics reveals dynamic genome evolution in host specialist ectomycorrhizal fungi.</title>
        <authorList>
            <person name="Lofgren L.A."/>
            <person name="Nguyen N.H."/>
            <person name="Vilgalys R."/>
            <person name="Ruytinx J."/>
            <person name="Liao H.L."/>
            <person name="Branco S."/>
            <person name="Kuo A."/>
            <person name="LaButti K."/>
            <person name="Lipzen A."/>
            <person name="Andreopoulos W."/>
            <person name="Pangilinan J."/>
            <person name="Riley R."/>
            <person name="Hundley H."/>
            <person name="Na H."/>
            <person name="Barry K."/>
            <person name="Grigoriev I.V."/>
            <person name="Stajich J.E."/>
            <person name="Kennedy P.G."/>
        </authorList>
    </citation>
    <scope>NUCLEOTIDE SEQUENCE</scope>
    <source>
        <strain evidence="3">S12</strain>
    </source>
</reference>
<gene>
    <name evidence="2" type="ORF">HD556DRAFT_1311232</name>
    <name evidence="3" type="ORF">HD556DRAFT_1311239</name>
</gene>
<evidence type="ECO:0000256" key="1">
    <source>
        <dbReference type="SAM" id="MobiDB-lite"/>
    </source>
</evidence>
<evidence type="ECO:0000313" key="3">
    <source>
        <dbReference type="EMBL" id="KAG1789651.1"/>
    </source>
</evidence>
<accession>A0A9P7AHM6</accession>
<dbReference type="Proteomes" id="UP000719766">
    <property type="component" value="Unassembled WGS sequence"/>
</dbReference>
<comment type="caution">
    <text evidence="3">The sequence shown here is derived from an EMBL/GenBank/DDBJ whole genome shotgun (WGS) entry which is preliminary data.</text>
</comment>
<dbReference type="EMBL" id="JABBWE010000057">
    <property type="protein sequence ID" value="KAG1789644.1"/>
    <property type="molecule type" value="Genomic_DNA"/>
</dbReference>
<feature type="compositionally biased region" description="Low complexity" evidence="1">
    <location>
        <begin position="27"/>
        <end position="40"/>
    </location>
</feature>
<proteinExistence type="predicted"/>
<dbReference type="AlphaFoldDB" id="A0A9P7AHM6"/>
<dbReference type="EMBL" id="JABBWE010000057">
    <property type="protein sequence ID" value="KAG1789651.1"/>
    <property type="molecule type" value="Genomic_DNA"/>
</dbReference>
<dbReference type="GeneID" id="64594284"/>
<keyword evidence="4" id="KW-1185">Reference proteome</keyword>
<dbReference type="RefSeq" id="XP_041156692.1">
    <property type="nucleotide sequence ID" value="XM_041300520.1"/>
</dbReference>